<evidence type="ECO:0000256" key="1">
    <source>
        <dbReference type="ARBA" id="ARBA00009797"/>
    </source>
</evidence>
<dbReference type="GeneID" id="71999079"/>
<comment type="caution">
    <text evidence="2">The sequence shown here is derived from an EMBL/GenBank/DDBJ whole genome shotgun (WGS) entry which is preliminary data.</text>
</comment>
<reference evidence="2 3" key="1">
    <citation type="journal article" date="2021" name="Environ. Microbiol.">
        <title>Gene family expansions and transcriptome signatures uncover fungal adaptations to wood decay.</title>
        <authorList>
            <person name="Hage H."/>
            <person name="Miyauchi S."/>
            <person name="Viragh M."/>
            <person name="Drula E."/>
            <person name="Min B."/>
            <person name="Chaduli D."/>
            <person name="Navarro D."/>
            <person name="Favel A."/>
            <person name="Norest M."/>
            <person name="Lesage-Meessen L."/>
            <person name="Balint B."/>
            <person name="Merenyi Z."/>
            <person name="de Eugenio L."/>
            <person name="Morin E."/>
            <person name="Martinez A.T."/>
            <person name="Baldrian P."/>
            <person name="Stursova M."/>
            <person name="Martinez M.J."/>
            <person name="Novotny C."/>
            <person name="Magnuson J.K."/>
            <person name="Spatafora J.W."/>
            <person name="Maurice S."/>
            <person name="Pangilinan J."/>
            <person name="Andreopoulos W."/>
            <person name="LaButti K."/>
            <person name="Hundley H."/>
            <person name="Na H."/>
            <person name="Kuo A."/>
            <person name="Barry K."/>
            <person name="Lipzen A."/>
            <person name="Henrissat B."/>
            <person name="Riley R."/>
            <person name="Ahrendt S."/>
            <person name="Nagy L.G."/>
            <person name="Grigoriev I.V."/>
            <person name="Martin F."/>
            <person name="Rosso M.N."/>
        </authorList>
    </citation>
    <scope>NUCLEOTIDE SEQUENCE [LARGE SCALE GENOMIC DNA]</scope>
    <source>
        <strain evidence="2 3">CIRM-BRFM 1785</strain>
    </source>
</reference>
<accession>A0ABQ8JYS8</accession>
<sequence>MCPALRCGRCISLCVAQERALEEPSILYWVGEILLSCHLFVESTTRMSRTTGSGGALNPGKNTLKGEPLVHIGPERPHGPSPYANFRRNRVWLSVTDLVQPSWCELSYDYSLRSNSNSSPEKRGTGFRSASGKWIRIDKAIAEQHYRVTRRGRSMHKTLERQASLRRADVHLPQALGKLRLVQMLEALDTLKETGLCREIPVLGLIDDNVIHGQIDNLALKPSLRVDTETKIEVMPGPPSQRKRKAAFILREQAKKARMPSTESQDTPQALSVAADNEAEPLASRATNALACSSPHRYAIHLSDTKTRTTPDIPPDEDALAHRFQLMLYHRLLSSLMTRPFGTGDSSERATTTSQPLDFAAVWRKLSLNPRRPFSDTFIRGARRLLDRAARSPTQGDVSHTTPSGSAEHRYLALDCLDDLAAAWQKAVERLDVDGIDTTLTLEYILQTTDKPDGLYPASLSQSQETRPSVDAEVVEGISQVSGDTVIGLSQDSEATAVGDGDEKATMGASASNSDDKAQLVAGMLGVKEFVMDDQMLDDHLRSILQYWHGHRQPKGVPAGLERRCEVCEYHQDCEWRDTEASF</sequence>
<dbReference type="GO" id="GO:0004527">
    <property type="term" value="F:exonuclease activity"/>
    <property type="evidence" value="ECO:0007669"/>
    <property type="project" value="UniProtKB-KW"/>
</dbReference>
<keyword evidence="2" id="KW-0540">Nuclease</keyword>
<dbReference type="PANTHER" id="PTHR14464:SF4">
    <property type="entry name" value="EXONUCLEASE V"/>
    <property type="match status" value="1"/>
</dbReference>
<protein>
    <submittedName>
        <fullName evidence="2">Exonuclease V a 5' deoxyribonuclease-domain-containing protein</fullName>
    </submittedName>
</protein>
<dbReference type="PANTHER" id="PTHR14464">
    <property type="entry name" value="EXONUCLEASE V"/>
    <property type="match status" value="1"/>
</dbReference>
<organism evidence="2 3">
    <name type="scientific">Rhodofomes roseus</name>
    <dbReference type="NCBI Taxonomy" id="34475"/>
    <lineage>
        <taxon>Eukaryota</taxon>
        <taxon>Fungi</taxon>
        <taxon>Dikarya</taxon>
        <taxon>Basidiomycota</taxon>
        <taxon>Agaricomycotina</taxon>
        <taxon>Agaricomycetes</taxon>
        <taxon>Polyporales</taxon>
        <taxon>Rhodofomes</taxon>
    </lineage>
</organism>
<keyword evidence="2" id="KW-0269">Exonuclease</keyword>
<name>A0ABQ8JYS8_9APHY</name>
<dbReference type="RefSeq" id="XP_047772919.1">
    <property type="nucleotide sequence ID" value="XM_047918347.1"/>
</dbReference>
<comment type="similarity">
    <text evidence="1">Belongs to the EXO5 family.</text>
</comment>
<gene>
    <name evidence="2" type="ORF">C8Q71DRAFT_404516</name>
</gene>
<evidence type="ECO:0000313" key="2">
    <source>
        <dbReference type="EMBL" id="KAH9829445.1"/>
    </source>
</evidence>
<dbReference type="Proteomes" id="UP000814176">
    <property type="component" value="Unassembled WGS sequence"/>
</dbReference>
<evidence type="ECO:0000313" key="3">
    <source>
        <dbReference type="Proteomes" id="UP000814176"/>
    </source>
</evidence>
<keyword evidence="3" id="KW-1185">Reference proteome</keyword>
<proteinExistence type="inferred from homology"/>
<dbReference type="EMBL" id="JADCUA010000038">
    <property type="protein sequence ID" value="KAH9829445.1"/>
    <property type="molecule type" value="Genomic_DNA"/>
</dbReference>
<keyword evidence="2" id="KW-0378">Hydrolase</keyword>
<dbReference type="InterPro" id="IPR019190">
    <property type="entry name" value="EXOV"/>
</dbReference>
<dbReference type="Pfam" id="PF09810">
    <property type="entry name" value="Exo5"/>
    <property type="match status" value="2"/>
</dbReference>